<keyword evidence="3" id="KW-0106">Calcium</keyword>
<dbReference type="Proteomes" id="UP000823757">
    <property type="component" value="Unassembled WGS sequence"/>
</dbReference>
<comment type="subunit">
    <text evidence="2">Monomer.</text>
</comment>
<dbReference type="SUPFAM" id="SSF74650">
    <property type="entry name" value="Galactose mutarotase-like"/>
    <property type="match status" value="1"/>
</dbReference>
<sequence>MWRQSLRNDETDWVKYNAVNEGKKDLPATADALRLWIDHGRDVKDGTYGYVVYAGKRQADLTG</sequence>
<dbReference type="GO" id="GO:0005975">
    <property type="term" value="P:carbohydrate metabolic process"/>
    <property type="evidence" value="ECO:0007669"/>
    <property type="project" value="InterPro"/>
</dbReference>
<organism evidence="4 5">
    <name type="scientific">Candidatus Cryptobacteroides faecigallinarum</name>
    <dbReference type="NCBI Taxonomy" id="2840763"/>
    <lineage>
        <taxon>Bacteria</taxon>
        <taxon>Pseudomonadati</taxon>
        <taxon>Bacteroidota</taxon>
        <taxon>Bacteroidia</taxon>
        <taxon>Bacteroidales</taxon>
        <taxon>Candidatus Cryptobacteroides</taxon>
    </lineage>
</organism>
<evidence type="ECO:0000256" key="1">
    <source>
        <dbReference type="ARBA" id="ARBA00001913"/>
    </source>
</evidence>
<gene>
    <name evidence="4" type="ORF">IAB91_08380</name>
</gene>
<evidence type="ECO:0000313" key="5">
    <source>
        <dbReference type="Proteomes" id="UP000823757"/>
    </source>
</evidence>
<reference evidence="4" key="2">
    <citation type="journal article" date="2021" name="PeerJ">
        <title>Extensive microbial diversity within the chicken gut microbiome revealed by metagenomics and culture.</title>
        <authorList>
            <person name="Gilroy R."/>
            <person name="Ravi A."/>
            <person name="Getino M."/>
            <person name="Pursley I."/>
            <person name="Horton D.L."/>
            <person name="Alikhan N.F."/>
            <person name="Baker D."/>
            <person name="Gharbi K."/>
            <person name="Hall N."/>
            <person name="Watson M."/>
            <person name="Adriaenssens E.M."/>
            <person name="Foster-Nyarko E."/>
            <person name="Jarju S."/>
            <person name="Secka A."/>
            <person name="Antonio M."/>
            <person name="Oren A."/>
            <person name="Chaudhuri R.R."/>
            <person name="La Ragione R."/>
            <person name="Hildebrand F."/>
            <person name="Pallen M.J."/>
        </authorList>
    </citation>
    <scope>NUCLEOTIDE SEQUENCE</scope>
    <source>
        <strain evidence="4">B1-13419</strain>
    </source>
</reference>
<comment type="cofactor">
    <cofactor evidence="1">
        <name>Ca(2+)</name>
        <dbReference type="ChEBI" id="CHEBI:29108"/>
    </cofactor>
</comment>
<dbReference type="InterPro" id="IPR014718">
    <property type="entry name" value="GH-type_carb-bd"/>
</dbReference>
<accession>A0A9D9ILT4</accession>
<reference evidence="4" key="1">
    <citation type="submission" date="2020-10" db="EMBL/GenBank/DDBJ databases">
        <authorList>
            <person name="Gilroy R."/>
        </authorList>
    </citation>
    <scope>NUCLEOTIDE SEQUENCE</scope>
    <source>
        <strain evidence="4">B1-13419</strain>
    </source>
</reference>
<comment type="caution">
    <text evidence="4">The sequence shown here is derived from an EMBL/GenBank/DDBJ whole genome shotgun (WGS) entry which is preliminary data.</text>
</comment>
<evidence type="ECO:0000256" key="2">
    <source>
        <dbReference type="ARBA" id="ARBA00011245"/>
    </source>
</evidence>
<dbReference type="Gene3D" id="2.70.98.10">
    <property type="match status" value="1"/>
</dbReference>
<dbReference type="AlphaFoldDB" id="A0A9D9ILT4"/>
<evidence type="ECO:0000256" key="3">
    <source>
        <dbReference type="ARBA" id="ARBA00022837"/>
    </source>
</evidence>
<dbReference type="GO" id="GO:0030246">
    <property type="term" value="F:carbohydrate binding"/>
    <property type="evidence" value="ECO:0007669"/>
    <property type="project" value="InterPro"/>
</dbReference>
<proteinExistence type="predicted"/>
<name>A0A9D9ILT4_9BACT</name>
<dbReference type="GO" id="GO:0003824">
    <property type="term" value="F:catalytic activity"/>
    <property type="evidence" value="ECO:0007669"/>
    <property type="project" value="InterPro"/>
</dbReference>
<dbReference type="InterPro" id="IPR011013">
    <property type="entry name" value="Gal_mutarotase_sf_dom"/>
</dbReference>
<dbReference type="EMBL" id="JADIMD010000122">
    <property type="protein sequence ID" value="MBO8475289.1"/>
    <property type="molecule type" value="Genomic_DNA"/>
</dbReference>
<evidence type="ECO:0000313" key="4">
    <source>
        <dbReference type="EMBL" id="MBO8475289.1"/>
    </source>
</evidence>
<protein>
    <submittedName>
        <fullName evidence="4">Uncharacterized protein</fullName>
    </submittedName>
</protein>